<proteinExistence type="inferred from homology"/>
<evidence type="ECO:0000313" key="9">
    <source>
        <dbReference type="Proteomes" id="UP000261420"/>
    </source>
</evidence>
<dbReference type="SUPFAM" id="SSF57716">
    <property type="entry name" value="Glucocorticoid receptor-like (DNA-binding domain)"/>
    <property type="match status" value="1"/>
</dbReference>
<evidence type="ECO:0000256" key="6">
    <source>
        <dbReference type="RuleBase" id="RU369073"/>
    </source>
</evidence>
<reference evidence="8" key="1">
    <citation type="submission" date="2025-08" db="UniProtKB">
        <authorList>
            <consortium name="Ensembl"/>
        </authorList>
    </citation>
    <scope>IDENTIFICATION</scope>
</reference>
<dbReference type="Pfam" id="PF05485">
    <property type="entry name" value="THAP"/>
    <property type="match status" value="1"/>
</dbReference>
<dbReference type="GO" id="GO:0043565">
    <property type="term" value="F:sequence-specific DNA binding"/>
    <property type="evidence" value="ECO:0007669"/>
    <property type="project" value="UniProtKB-UniRule"/>
</dbReference>
<dbReference type="InterPro" id="IPR006612">
    <property type="entry name" value="THAP_Znf"/>
</dbReference>
<accession>A0A3B4UPI4</accession>
<evidence type="ECO:0000256" key="4">
    <source>
        <dbReference type="ARBA" id="ARBA00023125"/>
    </source>
</evidence>
<dbReference type="InterPro" id="IPR026516">
    <property type="entry name" value="THAP1/10"/>
</dbReference>
<keyword evidence="1" id="KW-0479">Metal-binding</keyword>
<keyword evidence="6" id="KW-0539">Nucleus</keyword>
<keyword evidence="4 5" id="KW-0238">DNA-binding</keyword>
<dbReference type="GO" id="GO:0008270">
    <property type="term" value="F:zinc ion binding"/>
    <property type="evidence" value="ECO:0007669"/>
    <property type="project" value="UniProtKB-KW"/>
</dbReference>
<keyword evidence="6" id="KW-0805">Transcription regulation</keyword>
<dbReference type="AlphaFoldDB" id="A0A3B4UPI4"/>
<comment type="similarity">
    <text evidence="6">Belongs to the THAP1 family.</text>
</comment>
<keyword evidence="6" id="KW-0131">Cell cycle</keyword>
<dbReference type="PANTHER" id="PTHR46600">
    <property type="entry name" value="THAP DOMAIN-CONTAINING"/>
    <property type="match status" value="1"/>
</dbReference>
<dbReference type="GO" id="GO:0001935">
    <property type="term" value="P:endothelial cell proliferation"/>
    <property type="evidence" value="ECO:0007669"/>
    <property type="project" value="UniProtKB-UniRule"/>
</dbReference>
<evidence type="ECO:0000256" key="1">
    <source>
        <dbReference type="ARBA" id="ARBA00022723"/>
    </source>
</evidence>
<comment type="subcellular location">
    <subcellularLocation>
        <location evidence="6">Nucleus</location>
        <location evidence="6">Nucleoplasm</location>
    </subcellularLocation>
</comment>
<evidence type="ECO:0000256" key="3">
    <source>
        <dbReference type="ARBA" id="ARBA00022833"/>
    </source>
</evidence>
<evidence type="ECO:0000256" key="5">
    <source>
        <dbReference type="PROSITE-ProRule" id="PRU00309"/>
    </source>
</evidence>
<name>A0A3B4UPI4_SERDU</name>
<keyword evidence="9" id="KW-1185">Reference proteome</keyword>
<keyword evidence="2 5" id="KW-0863">Zinc-finger</keyword>
<dbReference type="PANTHER" id="PTHR46600:SF11">
    <property type="entry name" value="THAP DOMAIN-CONTAINING PROTEIN 10"/>
    <property type="match status" value="1"/>
</dbReference>
<evidence type="ECO:0000259" key="7">
    <source>
        <dbReference type="PROSITE" id="PS50950"/>
    </source>
</evidence>
<dbReference type="GeneTree" id="ENSGT00940000177604"/>
<evidence type="ECO:0000313" key="8">
    <source>
        <dbReference type="Ensembl" id="ENSSDUP00000020258.1"/>
    </source>
</evidence>
<dbReference type="Proteomes" id="UP000261420">
    <property type="component" value="Unplaced"/>
</dbReference>
<dbReference type="GO" id="GO:0005654">
    <property type="term" value="C:nucleoplasm"/>
    <property type="evidence" value="ECO:0007669"/>
    <property type="project" value="UniProtKB-SubCell"/>
</dbReference>
<feature type="domain" description="THAP-type" evidence="7">
    <location>
        <begin position="1"/>
        <end position="85"/>
    </location>
</feature>
<keyword evidence="3" id="KW-0862">Zinc</keyword>
<keyword evidence="6" id="KW-0804">Transcription</keyword>
<sequence length="143" mass="16279">MPGGHYFKAKDKTVHFHKLPLKRRAVLLRWLAALKRESPPMGTDFSVCSEHFLDEDYLEDKIFESGKLVVRRTNRLKPEVAPSVFNFTAYNMYSTDRPTYSGNSGAEASVRRRERALNRASQAGKRQVGNLATHISRQVLVSV</sequence>
<dbReference type="Gene3D" id="6.20.210.20">
    <property type="entry name" value="THAP domain"/>
    <property type="match status" value="1"/>
</dbReference>
<keyword evidence="6" id="KW-0175">Coiled coil</keyword>
<dbReference type="PROSITE" id="PS50950">
    <property type="entry name" value="ZF_THAP"/>
    <property type="match status" value="1"/>
</dbReference>
<dbReference type="Ensembl" id="ENSSDUT00000020615.1">
    <property type="protein sequence ID" value="ENSSDUP00000020258.1"/>
    <property type="gene ID" value="ENSSDUG00000014735.1"/>
</dbReference>
<organism evidence="8 9">
    <name type="scientific">Seriola dumerili</name>
    <name type="common">Greater amberjack</name>
    <name type="synonym">Caranx dumerili</name>
    <dbReference type="NCBI Taxonomy" id="41447"/>
    <lineage>
        <taxon>Eukaryota</taxon>
        <taxon>Metazoa</taxon>
        <taxon>Chordata</taxon>
        <taxon>Craniata</taxon>
        <taxon>Vertebrata</taxon>
        <taxon>Euteleostomi</taxon>
        <taxon>Actinopterygii</taxon>
        <taxon>Neopterygii</taxon>
        <taxon>Teleostei</taxon>
        <taxon>Neoteleostei</taxon>
        <taxon>Acanthomorphata</taxon>
        <taxon>Carangaria</taxon>
        <taxon>Carangiformes</taxon>
        <taxon>Carangidae</taxon>
        <taxon>Seriola</taxon>
    </lineage>
</organism>
<reference evidence="8" key="2">
    <citation type="submission" date="2025-09" db="UniProtKB">
        <authorList>
            <consortium name="Ensembl"/>
        </authorList>
    </citation>
    <scope>IDENTIFICATION</scope>
</reference>
<evidence type="ECO:0000256" key="2">
    <source>
        <dbReference type="ARBA" id="ARBA00022771"/>
    </source>
</evidence>
<protein>
    <recommendedName>
        <fullName evidence="6">THAP domain-containing protein 1</fullName>
    </recommendedName>
</protein>
<dbReference type="InterPro" id="IPR038441">
    <property type="entry name" value="THAP_Znf_sf"/>
</dbReference>
<comment type="function">
    <text evidence="6">DNA-binding transcription regulator that regulates endothelial cell proliferation and G1/S cell-cycle progression. Specifically binds the 5'-[AT]NTNN[GT]GGCA[AGT]-3' core DNA sequence and acts by modulating expression of pRB-E2F cell-cycle target genes.</text>
</comment>
<dbReference type="GO" id="GO:0003700">
    <property type="term" value="F:DNA-binding transcription factor activity"/>
    <property type="evidence" value="ECO:0007669"/>
    <property type="project" value="UniProtKB-UniRule"/>
</dbReference>